<dbReference type="AlphaFoldDB" id="A0A2M8G1E5"/>
<keyword evidence="7" id="KW-0804">Transcription</keyword>
<dbReference type="SUPFAM" id="SSF56553">
    <property type="entry name" value="Insert subdomain of RNA polymerase alpha subunit"/>
    <property type="match status" value="1"/>
</dbReference>
<evidence type="ECO:0000256" key="2">
    <source>
        <dbReference type="ARBA" id="ARBA00012418"/>
    </source>
</evidence>
<keyword evidence="5" id="KW-0808">Transferase</keyword>
<proteinExistence type="inferred from homology"/>
<dbReference type="GO" id="GO:0006351">
    <property type="term" value="P:DNA-templated transcription"/>
    <property type="evidence" value="ECO:0007669"/>
    <property type="project" value="InterPro"/>
</dbReference>
<dbReference type="EC" id="2.7.7.6" evidence="2"/>
<evidence type="ECO:0000256" key="3">
    <source>
        <dbReference type="ARBA" id="ARBA00015972"/>
    </source>
</evidence>
<dbReference type="Pfam" id="PF01000">
    <property type="entry name" value="RNA_pol_A_bac"/>
    <property type="match status" value="1"/>
</dbReference>
<accession>A0A2M8G1E5</accession>
<dbReference type="Proteomes" id="UP000229674">
    <property type="component" value="Unassembled WGS sequence"/>
</dbReference>
<dbReference type="FunFam" id="2.170.120.12:FF:000001">
    <property type="entry name" value="DNA-directed RNA polymerase subunit alpha"/>
    <property type="match status" value="1"/>
</dbReference>
<protein>
    <recommendedName>
        <fullName evidence="3">DNA-directed RNA polymerase subunit alpha</fullName>
        <ecNumber evidence="2">2.7.7.6</ecNumber>
    </recommendedName>
    <alternativeName>
        <fullName evidence="9">RNA polymerase subunit alpha</fullName>
    </alternativeName>
    <alternativeName>
        <fullName evidence="8">Transcriptase subunit alpha</fullName>
    </alternativeName>
</protein>
<evidence type="ECO:0000259" key="11">
    <source>
        <dbReference type="SMART" id="SM00662"/>
    </source>
</evidence>
<dbReference type="GO" id="GO:0046983">
    <property type="term" value="F:protein dimerization activity"/>
    <property type="evidence" value="ECO:0007669"/>
    <property type="project" value="InterPro"/>
</dbReference>
<gene>
    <name evidence="12" type="primary">rpoA</name>
    <name evidence="12" type="ORF">CO020_01550</name>
</gene>
<dbReference type="Gene3D" id="3.30.1360.10">
    <property type="entry name" value="RNA polymerase, RBP11-like subunit"/>
    <property type="match status" value="1"/>
</dbReference>
<name>A0A2M8G1E5_9BACT</name>
<dbReference type="Gene3D" id="2.170.120.12">
    <property type="entry name" value="DNA-directed RNA polymerase, insert domain"/>
    <property type="match status" value="1"/>
</dbReference>
<evidence type="ECO:0000256" key="4">
    <source>
        <dbReference type="ARBA" id="ARBA00022478"/>
    </source>
</evidence>
<dbReference type="SUPFAM" id="SSF55257">
    <property type="entry name" value="RBP11-like subunits of RNA polymerase"/>
    <property type="match status" value="1"/>
</dbReference>
<dbReference type="InterPro" id="IPR011262">
    <property type="entry name" value="DNA-dir_RNA_pol_insert"/>
</dbReference>
<dbReference type="GO" id="GO:0005737">
    <property type="term" value="C:cytoplasm"/>
    <property type="evidence" value="ECO:0007669"/>
    <property type="project" value="UniProtKB-ARBA"/>
</dbReference>
<dbReference type="InterPro" id="IPR036643">
    <property type="entry name" value="RNApol_insert_sf"/>
</dbReference>
<evidence type="ECO:0000256" key="7">
    <source>
        <dbReference type="ARBA" id="ARBA00023163"/>
    </source>
</evidence>
<dbReference type="GO" id="GO:0003677">
    <property type="term" value="F:DNA binding"/>
    <property type="evidence" value="ECO:0007669"/>
    <property type="project" value="InterPro"/>
</dbReference>
<feature type="domain" description="DNA-directed RNA polymerase RpoA/D/Rpb3-type" evidence="11">
    <location>
        <begin position="21"/>
        <end position="229"/>
    </location>
</feature>
<evidence type="ECO:0000256" key="5">
    <source>
        <dbReference type="ARBA" id="ARBA00022679"/>
    </source>
</evidence>
<evidence type="ECO:0000256" key="8">
    <source>
        <dbReference type="ARBA" id="ARBA00032524"/>
    </source>
</evidence>
<keyword evidence="6" id="KW-0548">Nucleotidyltransferase</keyword>
<dbReference type="GO" id="GO:0003899">
    <property type="term" value="F:DNA-directed RNA polymerase activity"/>
    <property type="evidence" value="ECO:0007669"/>
    <property type="project" value="UniProtKB-EC"/>
</dbReference>
<keyword evidence="4 12" id="KW-0240">DNA-directed RNA polymerase</keyword>
<evidence type="ECO:0000313" key="12">
    <source>
        <dbReference type="EMBL" id="PJC65282.1"/>
    </source>
</evidence>
<comment type="similarity">
    <text evidence="1">Belongs to the RNA polymerase alpha chain family.</text>
</comment>
<dbReference type="InterPro" id="IPR036603">
    <property type="entry name" value="RBP11-like"/>
</dbReference>
<evidence type="ECO:0000256" key="9">
    <source>
        <dbReference type="ARBA" id="ARBA00033070"/>
    </source>
</evidence>
<sequence>MEFVHLSESVKINRVSEDDKRGVFDIEGLYRGYGTTIGNALRRALLSSLPGAAITRFKIKGVGHEFTTVPGMMEDVVELGLNLKQVRLKFFASEPQILTLTVKGEREVTAGDIKGTTDVVVANPDLHIATLTTRSAELDIELTVEKGLGYAPVELQKTEKLPIGSIALDAIFSPVVNVNFSVENMRVEDRTDYNRLRIEIETDGTISPSNVLHKAANILLDHFNKVASIDVRKELAVVEAKPKKGSKPRAKRTKAKEE</sequence>
<dbReference type="EMBL" id="PFQX01000055">
    <property type="protein sequence ID" value="PJC65282.1"/>
    <property type="molecule type" value="Genomic_DNA"/>
</dbReference>
<evidence type="ECO:0000313" key="13">
    <source>
        <dbReference type="Proteomes" id="UP000229674"/>
    </source>
</evidence>
<dbReference type="SMART" id="SM00662">
    <property type="entry name" value="RPOLD"/>
    <property type="match status" value="1"/>
</dbReference>
<organism evidence="12 13">
    <name type="scientific">Candidatus Colwellbacteria bacterium CG_4_9_14_0_2_um_filter_50_12</name>
    <dbReference type="NCBI Taxonomy" id="1974538"/>
    <lineage>
        <taxon>Bacteria</taxon>
        <taxon>Candidatus Colwelliibacteriota</taxon>
    </lineage>
</organism>
<comment type="catalytic activity">
    <reaction evidence="10">
        <text>RNA(n) + a ribonucleoside 5'-triphosphate = RNA(n+1) + diphosphate</text>
        <dbReference type="Rhea" id="RHEA:21248"/>
        <dbReference type="Rhea" id="RHEA-COMP:14527"/>
        <dbReference type="Rhea" id="RHEA-COMP:17342"/>
        <dbReference type="ChEBI" id="CHEBI:33019"/>
        <dbReference type="ChEBI" id="CHEBI:61557"/>
        <dbReference type="ChEBI" id="CHEBI:140395"/>
        <dbReference type="EC" id="2.7.7.6"/>
    </reaction>
</comment>
<dbReference type="Pfam" id="PF01193">
    <property type="entry name" value="RNA_pol_L"/>
    <property type="match status" value="1"/>
</dbReference>
<dbReference type="GO" id="GO:0000428">
    <property type="term" value="C:DNA-directed RNA polymerase complex"/>
    <property type="evidence" value="ECO:0007669"/>
    <property type="project" value="UniProtKB-KW"/>
</dbReference>
<evidence type="ECO:0000256" key="10">
    <source>
        <dbReference type="ARBA" id="ARBA00048552"/>
    </source>
</evidence>
<comment type="caution">
    <text evidence="12">The sequence shown here is derived from an EMBL/GenBank/DDBJ whole genome shotgun (WGS) entry which is preliminary data.</text>
</comment>
<evidence type="ECO:0000256" key="1">
    <source>
        <dbReference type="ARBA" id="ARBA00007123"/>
    </source>
</evidence>
<dbReference type="InterPro" id="IPR011773">
    <property type="entry name" value="DNA-dir_RpoA"/>
</dbReference>
<dbReference type="CDD" id="cd06928">
    <property type="entry name" value="RNAP_alpha_NTD"/>
    <property type="match status" value="1"/>
</dbReference>
<dbReference type="InterPro" id="IPR011263">
    <property type="entry name" value="DNA-dir_RNA_pol_RpoA/D/Rpb3"/>
</dbReference>
<reference evidence="13" key="1">
    <citation type="submission" date="2017-09" db="EMBL/GenBank/DDBJ databases">
        <title>Depth-based differentiation of microbial function through sediment-hosted aquifers and enrichment of novel symbionts in the deep terrestrial subsurface.</title>
        <authorList>
            <person name="Probst A.J."/>
            <person name="Ladd B."/>
            <person name="Jarett J.K."/>
            <person name="Geller-Mcgrath D.E."/>
            <person name="Sieber C.M.K."/>
            <person name="Emerson J.B."/>
            <person name="Anantharaman K."/>
            <person name="Thomas B.C."/>
            <person name="Malmstrom R."/>
            <person name="Stieglmeier M."/>
            <person name="Klingl A."/>
            <person name="Woyke T."/>
            <person name="Ryan C.M."/>
            <person name="Banfield J.F."/>
        </authorList>
    </citation>
    <scope>NUCLEOTIDE SEQUENCE [LARGE SCALE GENOMIC DNA]</scope>
</reference>
<evidence type="ECO:0000256" key="6">
    <source>
        <dbReference type="ARBA" id="ARBA00022695"/>
    </source>
</evidence>
<dbReference type="NCBIfam" id="TIGR02027">
    <property type="entry name" value="rpoA"/>
    <property type="match status" value="1"/>
</dbReference>